<dbReference type="Proteomes" id="UP000060787">
    <property type="component" value="Chromosome"/>
</dbReference>
<evidence type="ECO:0008006" key="3">
    <source>
        <dbReference type="Google" id="ProtNLM"/>
    </source>
</evidence>
<accession>A0A0S2DS76</accession>
<dbReference type="PATRIC" id="fig|84531.7.peg.467"/>
<keyword evidence="2" id="KW-1185">Reference proteome</keyword>
<gene>
    <name evidence="1" type="ORF">LA76x_4894</name>
</gene>
<dbReference type="KEGG" id="lab:LA76x_4894"/>
<sequence>MLRKLTVCLLVVLLVGCLPPRIDPTMVSAPQSDSSVDSKG</sequence>
<proteinExistence type="predicted"/>
<dbReference type="PROSITE" id="PS51257">
    <property type="entry name" value="PROKAR_LIPOPROTEIN"/>
    <property type="match status" value="1"/>
</dbReference>
<reference evidence="1 2" key="1">
    <citation type="journal article" date="2015" name="BMC Genomics">
        <title>Comparative genomics and metabolic profiling of the genus Lysobacter.</title>
        <authorList>
            <person name="de Bruijn I."/>
            <person name="Cheng X."/>
            <person name="de Jager V."/>
            <person name="Exposito R.G."/>
            <person name="Watrous J."/>
            <person name="Patel N."/>
            <person name="Postma J."/>
            <person name="Dorrestein P.C."/>
            <person name="Kobayashi D."/>
            <person name="Raaijmakers J.M."/>
        </authorList>
    </citation>
    <scope>NUCLEOTIDE SEQUENCE [LARGE SCALE GENOMIC DNA]</scope>
    <source>
        <strain evidence="1 2">76</strain>
    </source>
</reference>
<name>A0A0S2DS76_LYSAN</name>
<protein>
    <recommendedName>
        <fullName evidence="3">Lipoprotein</fullName>
    </recommendedName>
</protein>
<dbReference type="STRING" id="84531.LA76x_4894"/>
<dbReference type="EMBL" id="CP011129">
    <property type="protein sequence ID" value="ALN82997.1"/>
    <property type="molecule type" value="Genomic_DNA"/>
</dbReference>
<organism evidence="1 2">
    <name type="scientific">Lysobacter antibioticus</name>
    <dbReference type="NCBI Taxonomy" id="84531"/>
    <lineage>
        <taxon>Bacteria</taxon>
        <taxon>Pseudomonadati</taxon>
        <taxon>Pseudomonadota</taxon>
        <taxon>Gammaproteobacteria</taxon>
        <taxon>Lysobacterales</taxon>
        <taxon>Lysobacteraceae</taxon>
        <taxon>Lysobacter</taxon>
    </lineage>
</organism>
<evidence type="ECO:0000313" key="1">
    <source>
        <dbReference type="EMBL" id="ALN82997.1"/>
    </source>
</evidence>
<dbReference type="RefSeq" id="WP_257720581.1">
    <property type="nucleotide sequence ID" value="NZ_CP011129.1"/>
</dbReference>
<dbReference type="AlphaFoldDB" id="A0A0S2DS76"/>
<evidence type="ECO:0000313" key="2">
    <source>
        <dbReference type="Proteomes" id="UP000060787"/>
    </source>
</evidence>
<dbReference type="KEGG" id="laq:GLA29479_465"/>